<dbReference type="Proteomes" id="UP001144978">
    <property type="component" value="Unassembled WGS sequence"/>
</dbReference>
<sequence length="172" mass="19724">MSNAQASAAAHLEWVQAQTPVERRLRGVRAYVVPLRGAAGFRTIPVARFSAGDEVGVDVPMLTDVWTIDGITDEETIPILTLPDASRRGQRRWELYNIWFIRPRGRAMPVNQTLRYMGATQPVTGEFIVFRKGPNTSHILDMRREDHVRMEVALRRLVRLLYSRDFLWHGTL</sequence>
<reference evidence="1" key="1">
    <citation type="submission" date="2022-08" db="EMBL/GenBank/DDBJ databases">
        <title>Genome Sequence of Pycnoporus sanguineus.</title>
        <authorList>
            <person name="Buettner E."/>
        </authorList>
    </citation>
    <scope>NUCLEOTIDE SEQUENCE</scope>
    <source>
        <strain evidence="1">CG-C14</strain>
    </source>
</reference>
<name>A0ACC1QAP9_9APHY</name>
<evidence type="ECO:0000313" key="2">
    <source>
        <dbReference type="Proteomes" id="UP001144978"/>
    </source>
</evidence>
<comment type="caution">
    <text evidence="1">The sequence shown here is derived from an EMBL/GenBank/DDBJ whole genome shotgun (WGS) entry which is preliminary data.</text>
</comment>
<evidence type="ECO:0000313" key="1">
    <source>
        <dbReference type="EMBL" id="KAJ3015806.1"/>
    </source>
</evidence>
<dbReference type="EMBL" id="JANSHE010000143">
    <property type="protein sequence ID" value="KAJ3015806.1"/>
    <property type="molecule type" value="Genomic_DNA"/>
</dbReference>
<protein>
    <submittedName>
        <fullName evidence="1">Uncharacterized protein</fullName>
    </submittedName>
</protein>
<organism evidence="1 2">
    <name type="scientific">Trametes sanguinea</name>
    <dbReference type="NCBI Taxonomy" id="158606"/>
    <lineage>
        <taxon>Eukaryota</taxon>
        <taxon>Fungi</taxon>
        <taxon>Dikarya</taxon>
        <taxon>Basidiomycota</taxon>
        <taxon>Agaricomycotina</taxon>
        <taxon>Agaricomycetes</taxon>
        <taxon>Polyporales</taxon>
        <taxon>Polyporaceae</taxon>
        <taxon>Trametes</taxon>
    </lineage>
</organism>
<proteinExistence type="predicted"/>
<keyword evidence="2" id="KW-1185">Reference proteome</keyword>
<gene>
    <name evidence="1" type="ORF">NUW54_g946</name>
</gene>
<accession>A0ACC1QAP9</accession>